<feature type="binding site" evidence="8">
    <location>
        <position position="104"/>
    </location>
    <ligand>
        <name>Cu cation</name>
        <dbReference type="ChEBI" id="CHEBI:23378"/>
    </ligand>
</feature>
<proteinExistence type="predicted"/>
<feature type="binding site" evidence="8">
    <location>
        <position position="96"/>
    </location>
    <ligand>
        <name>Cu cation</name>
        <dbReference type="ChEBI" id="CHEBI:23378"/>
    </ligand>
</feature>
<dbReference type="InterPro" id="IPR000923">
    <property type="entry name" value="BlueCu_1"/>
</dbReference>
<keyword evidence="2" id="KW-0813">Transport</keyword>
<evidence type="ECO:0000256" key="4">
    <source>
        <dbReference type="ARBA" id="ARBA00022764"/>
    </source>
</evidence>
<feature type="signal peptide" evidence="9">
    <location>
        <begin position="1"/>
        <end position="18"/>
    </location>
</feature>
<dbReference type="Proteomes" id="UP000635983">
    <property type="component" value="Unassembled WGS sequence"/>
</dbReference>
<dbReference type="PRINTS" id="PR00156">
    <property type="entry name" value="COPPERBLUE"/>
</dbReference>
<dbReference type="PRINTS" id="PR00155">
    <property type="entry name" value="AMICYANIN"/>
</dbReference>
<dbReference type="GO" id="GO:0042597">
    <property type="term" value="C:periplasmic space"/>
    <property type="evidence" value="ECO:0007669"/>
    <property type="project" value="UniProtKB-SubCell"/>
</dbReference>
<comment type="cofactor">
    <cofactor evidence="8">
        <name>Cu cation</name>
        <dbReference type="ChEBI" id="CHEBI:23378"/>
    </cofactor>
    <text evidence="8">Binds 1 copper ion per subunit.</text>
</comment>
<dbReference type="SUPFAM" id="SSF49503">
    <property type="entry name" value="Cupredoxins"/>
    <property type="match status" value="1"/>
</dbReference>
<name>A0A917PV10_9PSED</name>
<dbReference type="Gene3D" id="2.60.40.420">
    <property type="entry name" value="Cupredoxins - blue copper proteins"/>
    <property type="match status" value="1"/>
</dbReference>
<dbReference type="InterPro" id="IPR002386">
    <property type="entry name" value="Amicyanin/Pseudoazurin"/>
</dbReference>
<dbReference type="InterPro" id="IPR001235">
    <property type="entry name" value="Copper_blue_Plastocyanin"/>
</dbReference>
<evidence type="ECO:0000259" key="10">
    <source>
        <dbReference type="Pfam" id="PF00127"/>
    </source>
</evidence>
<dbReference type="InterPro" id="IPR008972">
    <property type="entry name" value="Cupredoxin"/>
</dbReference>
<evidence type="ECO:0000256" key="6">
    <source>
        <dbReference type="ARBA" id="ARBA00023008"/>
    </source>
</evidence>
<dbReference type="RefSeq" id="WP_188982915.1">
    <property type="nucleotide sequence ID" value="NZ_BMPO01000003.1"/>
</dbReference>
<evidence type="ECO:0000256" key="1">
    <source>
        <dbReference type="ARBA" id="ARBA00004418"/>
    </source>
</evidence>
<comment type="subcellular location">
    <subcellularLocation>
        <location evidence="1">Periplasm</location>
    </subcellularLocation>
</comment>
<dbReference type="InterPro" id="IPR012745">
    <property type="entry name" value="Pseudoazurin"/>
</dbReference>
<evidence type="ECO:0000256" key="2">
    <source>
        <dbReference type="ARBA" id="ARBA00022448"/>
    </source>
</evidence>
<feature type="binding site" evidence="8">
    <location>
        <position position="58"/>
    </location>
    <ligand>
        <name>Cu cation</name>
        <dbReference type="ChEBI" id="CHEBI:23378"/>
    </ligand>
</feature>
<dbReference type="GO" id="GO:0005507">
    <property type="term" value="F:copper ion binding"/>
    <property type="evidence" value="ECO:0007669"/>
    <property type="project" value="UniProtKB-UniRule"/>
</dbReference>
<dbReference type="CDD" id="cd04218">
    <property type="entry name" value="Pseudoazurin"/>
    <property type="match status" value="1"/>
</dbReference>
<evidence type="ECO:0000256" key="3">
    <source>
        <dbReference type="ARBA" id="ARBA00022723"/>
    </source>
</evidence>
<sequence>MIKVLAALLALASPLAFAQTYEVKMLNRGAAGSMIYEPDFLDIALGDSVKFIATHSTHNAASIPGIAPEGAPAFKGKINEEITVRFDESGVYGIECIPHLAMGMVMLVRVGGADVPAPAIPESLPDRAIQRLNAIVQREFDR</sequence>
<evidence type="ECO:0000256" key="5">
    <source>
        <dbReference type="ARBA" id="ARBA00022982"/>
    </source>
</evidence>
<keyword evidence="6 8" id="KW-0186">Copper</keyword>
<keyword evidence="5" id="KW-0249">Electron transport</keyword>
<dbReference type="GO" id="GO:0009055">
    <property type="term" value="F:electron transfer activity"/>
    <property type="evidence" value="ECO:0007669"/>
    <property type="project" value="InterPro"/>
</dbReference>
<protein>
    <recommendedName>
        <fullName evidence="7">Pseudoazurin</fullName>
    </recommendedName>
</protein>
<evidence type="ECO:0000256" key="8">
    <source>
        <dbReference type="PIRSR" id="PIRSR602386-1"/>
    </source>
</evidence>
<organism evidence="11 12">
    <name type="scientific">Pseudomonas matsuisoli</name>
    <dbReference type="NCBI Taxonomy" id="1515666"/>
    <lineage>
        <taxon>Bacteria</taxon>
        <taxon>Pseudomonadati</taxon>
        <taxon>Pseudomonadota</taxon>
        <taxon>Gammaproteobacteria</taxon>
        <taxon>Pseudomonadales</taxon>
        <taxon>Pseudomonadaceae</taxon>
        <taxon>Pseudomonas</taxon>
    </lineage>
</organism>
<accession>A0A917PV10</accession>
<dbReference type="NCBIfam" id="TIGR02375">
    <property type="entry name" value="pseudoazurin"/>
    <property type="match status" value="1"/>
</dbReference>
<feature type="domain" description="Blue (type 1) copper" evidence="10">
    <location>
        <begin position="24"/>
        <end position="110"/>
    </location>
</feature>
<comment type="caution">
    <text evidence="11">The sequence shown here is derived from an EMBL/GenBank/DDBJ whole genome shotgun (WGS) entry which is preliminary data.</text>
</comment>
<reference evidence="11" key="2">
    <citation type="submission" date="2020-09" db="EMBL/GenBank/DDBJ databases">
        <authorList>
            <person name="Sun Q."/>
            <person name="Ohkuma M."/>
        </authorList>
    </citation>
    <scope>NUCLEOTIDE SEQUENCE</scope>
    <source>
        <strain evidence="11">JCM 30078</strain>
    </source>
</reference>
<evidence type="ECO:0000313" key="11">
    <source>
        <dbReference type="EMBL" id="GGJ93068.1"/>
    </source>
</evidence>
<gene>
    <name evidence="11" type="ORF">GCM10009304_18690</name>
</gene>
<dbReference type="EMBL" id="BMPO01000003">
    <property type="protein sequence ID" value="GGJ93068.1"/>
    <property type="molecule type" value="Genomic_DNA"/>
</dbReference>
<evidence type="ECO:0000256" key="7">
    <source>
        <dbReference type="NCBIfam" id="TIGR02375"/>
    </source>
</evidence>
<keyword evidence="3 8" id="KW-0479">Metal-binding</keyword>
<keyword evidence="12" id="KW-1185">Reference proteome</keyword>
<feature type="binding site" evidence="8">
    <location>
        <position position="99"/>
    </location>
    <ligand>
        <name>Cu cation</name>
        <dbReference type="ChEBI" id="CHEBI:23378"/>
    </ligand>
</feature>
<feature type="chain" id="PRO_5037318204" description="Pseudoazurin" evidence="9">
    <location>
        <begin position="19"/>
        <end position="142"/>
    </location>
</feature>
<reference evidence="11" key="1">
    <citation type="journal article" date="2014" name="Int. J. Syst. Evol. Microbiol.">
        <title>Complete genome sequence of Corynebacterium casei LMG S-19264T (=DSM 44701T), isolated from a smear-ripened cheese.</title>
        <authorList>
            <consortium name="US DOE Joint Genome Institute (JGI-PGF)"/>
            <person name="Walter F."/>
            <person name="Albersmeier A."/>
            <person name="Kalinowski J."/>
            <person name="Ruckert C."/>
        </authorList>
    </citation>
    <scope>NUCLEOTIDE SEQUENCE</scope>
    <source>
        <strain evidence="11">JCM 30078</strain>
    </source>
</reference>
<keyword evidence="9" id="KW-0732">Signal</keyword>
<keyword evidence="4" id="KW-0574">Periplasm</keyword>
<evidence type="ECO:0000313" key="12">
    <source>
        <dbReference type="Proteomes" id="UP000635983"/>
    </source>
</evidence>
<evidence type="ECO:0000256" key="9">
    <source>
        <dbReference type="SAM" id="SignalP"/>
    </source>
</evidence>
<dbReference type="Pfam" id="PF00127">
    <property type="entry name" value="Copper-bind"/>
    <property type="match status" value="1"/>
</dbReference>
<dbReference type="AlphaFoldDB" id="A0A917PV10"/>